<dbReference type="InterPro" id="IPR017045">
    <property type="entry name" value="Malt_Pase/Glycosyl_Hdrlase"/>
</dbReference>
<keyword evidence="8" id="KW-1185">Reference proteome</keyword>
<proteinExistence type="inferred from homology"/>
<evidence type="ECO:0000259" key="6">
    <source>
        <dbReference type="Pfam" id="PF03636"/>
    </source>
</evidence>
<dbReference type="InterPro" id="IPR037018">
    <property type="entry name" value="GH65_N"/>
</dbReference>
<dbReference type="AlphaFoldDB" id="A0A368V8J1"/>
<comment type="caution">
    <text evidence="7">The sequence shown here is derived from an EMBL/GenBank/DDBJ whole genome shotgun (WGS) entry which is preliminary data.</text>
</comment>
<dbReference type="SUPFAM" id="SSF74650">
    <property type="entry name" value="Galactose mutarotase-like"/>
    <property type="match status" value="1"/>
</dbReference>
<dbReference type="Proteomes" id="UP000252733">
    <property type="component" value="Unassembled WGS sequence"/>
</dbReference>
<feature type="binding site" evidence="3">
    <location>
        <begin position="598"/>
        <end position="599"/>
    </location>
    <ligand>
        <name>substrate</name>
    </ligand>
</feature>
<dbReference type="PANTHER" id="PTHR11051:SF14">
    <property type="entry name" value="MALTOSE PHOSPHORYLASE"/>
    <property type="match status" value="1"/>
</dbReference>
<dbReference type="Gene3D" id="2.70.98.40">
    <property type="entry name" value="Glycoside hydrolase, family 65, N-terminal domain"/>
    <property type="match status" value="1"/>
</dbReference>
<dbReference type="Pfam" id="PF03632">
    <property type="entry name" value="Glyco_hydro_65m"/>
    <property type="match status" value="1"/>
</dbReference>
<dbReference type="NCBIfam" id="NF010380">
    <property type="entry name" value="PRK13807.1"/>
    <property type="match status" value="1"/>
</dbReference>
<dbReference type="GO" id="GO:0004553">
    <property type="term" value="F:hydrolase activity, hydrolyzing O-glycosyl compounds"/>
    <property type="evidence" value="ECO:0007669"/>
    <property type="project" value="TreeGrafter"/>
</dbReference>
<evidence type="ECO:0000259" key="4">
    <source>
        <dbReference type="Pfam" id="PF03632"/>
    </source>
</evidence>
<feature type="active site" description="Proton donor" evidence="2">
    <location>
        <position position="485"/>
    </location>
</feature>
<dbReference type="Pfam" id="PF03636">
    <property type="entry name" value="Glyco_hydro_65N"/>
    <property type="match status" value="1"/>
</dbReference>
<dbReference type="Pfam" id="PF03633">
    <property type="entry name" value="Glyco_hydro_65C"/>
    <property type="match status" value="1"/>
</dbReference>
<dbReference type="Gene3D" id="1.50.10.10">
    <property type="match status" value="1"/>
</dbReference>
<dbReference type="InterPro" id="IPR005194">
    <property type="entry name" value="Glyco_hydro_65_C"/>
</dbReference>
<feature type="binding site" evidence="3">
    <location>
        <begin position="354"/>
        <end position="355"/>
    </location>
    <ligand>
        <name>substrate</name>
    </ligand>
</feature>
<dbReference type="PIRSF" id="PIRSF036289">
    <property type="entry name" value="Glycosyl_hydrolase_malt_phosph"/>
    <property type="match status" value="1"/>
</dbReference>
<reference evidence="7 8" key="1">
    <citation type="submission" date="2018-07" db="EMBL/GenBank/DDBJ databases">
        <title>Freshwater and sediment microbial communities from various areas in North America, analyzing microbe dynamics in response to fracking.</title>
        <authorList>
            <person name="Lamendella R."/>
        </authorList>
    </citation>
    <scope>NUCLEOTIDE SEQUENCE [LARGE SCALE GENOMIC DNA]</scope>
    <source>
        <strain evidence="7 8">160A</strain>
    </source>
</reference>
<name>A0A368V8J1_9BACT</name>
<organism evidence="7 8">
    <name type="scientific">Marinilabilia salmonicolor</name>
    <dbReference type="NCBI Taxonomy" id="989"/>
    <lineage>
        <taxon>Bacteria</taxon>
        <taxon>Pseudomonadati</taxon>
        <taxon>Bacteroidota</taxon>
        <taxon>Bacteroidia</taxon>
        <taxon>Marinilabiliales</taxon>
        <taxon>Marinilabiliaceae</taxon>
        <taxon>Marinilabilia</taxon>
    </lineage>
</organism>
<dbReference type="InterPro" id="IPR012341">
    <property type="entry name" value="6hp_glycosidase-like_sf"/>
</dbReference>
<dbReference type="GO" id="GO:0005975">
    <property type="term" value="P:carbohydrate metabolic process"/>
    <property type="evidence" value="ECO:0007669"/>
    <property type="project" value="InterPro"/>
</dbReference>
<dbReference type="GO" id="GO:0016757">
    <property type="term" value="F:glycosyltransferase activity"/>
    <property type="evidence" value="ECO:0007669"/>
    <property type="project" value="UniProtKB-ARBA"/>
</dbReference>
<feature type="domain" description="Glycoside hydrolase family 65 central catalytic" evidence="4">
    <location>
        <begin position="319"/>
        <end position="686"/>
    </location>
</feature>
<dbReference type="RefSeq" id="WP_114436851.1">
    <property type="nucleotide sequence ID" value="NZ_QPIZ01000008.1"/>
</dbReference>
<feature type="domain" description="Glycoside hydrolase family 65 N-terminal" evidence="6">
    <location>
        <begin position="13"/>
        <end position="262"/>
    </location>
</feature>
<dbReference type="GO" id="GO:0030246">
    <property type="term" value="F:carbohydrate binding"/>
    <property type="evidence" value="ECO:0007669"/>
    <property type="project" value="InterPro"/>
</dbReference>
<dbReference type="EMBL" id="QPIZ01000008">
    <property type="protein sequence ID" value="RCW36585.1"/>
    <property type="molecule type" value="Genomic_DNA"/>
</dbReference>
<evidence type="ECO:0000259" key="5">
    <source>
        <dbReference type="Pfam" id="PF03633"/>
    </source>
</evidence>
<dbReference type="InterPro" id="IPR005196">
    <property type="entry name" value="Glyco_hydro_65_N"/>
</dbReference>
<dbReference type="SUPFAM" id="SSF48208">
    <property type="entry name" value="Six-hairpin glycosidases"/>
    <property type="match status" value="1"/>
</dbReference>
<evidence type="ECO:0000313" key="7">
    <source>
        <dbReference type="EMBL" id="RCW36585.1"/>
    </source>
</evidence>
<accession>A0A368V8J1</accession>
<dbReference type="InterPro" id="IPR005195">
    <property type="entry name" value="Glyco_hydro_65_M"/>
</dbReference>
<comment type="similarity">
    <text evidence="1">Belongs to the glycosyl hydrolase 65 family.</text>
</comment>
<gene>
    <name evidence="7" type="ORF">DFO77_10827</name>
</gene>
<dbReference type="InterPro" id="IPR008928">
    <property type="entry name" value="6-hairpin_glycosidase_sf"/>
</dbReference>
<dbReference type="PANTHER" id="PTHR11051">
    <property type="entry name" value="GLYCOSYL HYDROLASE-RELATED"/>
    <property type="match status" value="1"/>
</dbReference>
<sequence length="773" mass="88964">MRQYLKQDEWRIIEEGFSPDHHKASESIFSLGNGQMGQRANFEEAWSGPTLQGSYVAGVYYPDKTRVGWWKNGYPEYFAKVLNAPNWIGIDVNIDGETLDLFKADKVEDFRRILDMRSGVLSRSFRVTLKNGNTLSVKSERFLSMTRNETGVVKYSVTPEKDCKIIFSPYIDGDVENEDSNYDEKFWNILKTDVDEGKGSLLSQTKKSDFQVAFAMETEISGIDNFDIQTVKNETFAGNHITIKADKNQTITLIKYVGVCSSLNHKPEELTAAAKKQASEARLLGFKTLLEEQKQHWENIWNLGDIKIKGDVAAQQGIRFNIFHLNQTYTGEDERLNVGPKGFTGEKYGGTTYWDTEAYGIPFFLMTAPQKVVRNLLVYRYKHLQKAIENAEKLGFTNGAALYPMVTINGEECHNEWEITFEEIHRNGAIAFAIYNYIRHTGDIKYLSEYGLEVLIGIARFWSQRATFSHDKKKFVILGVTGPNEYENNVNNNWYTNKIAQWCLNYAREAIDIVRRNHPERFDEITEKVNLDTATETSVWKSVATNLHLPYSKDQEVFLQQDGYLDKEQITADELSPSVRPINQHWSWDRILRSCFIKQADTLQGIYLFEEEFDTETIRRNFAFYEPRTVHESSLSPCVHNILAARIGNLDKAYQMYLRTSRLDIDDYNHEVHEGLHITSMAGTWMSIVEGFGGKRVYKDGKLRLSPIIPGQWKEYAFKIRFHEKNLEVKVTQEEVEICSHADEKISLILYGNEISLAPGKSIKEPINVNYHA</sequence>
<dbReference type="Gene3D" id="2.60.420.10">
    <property type="entry name" value="Maltose phosphorylase, domain 3"/>
    <property type="match status" value="1"/>
</dbReference>
<evidence type="ECO:0000256" key="3">
    <source>
        <dbReference type="PIRSR" id="PIRSR036289-51"/>
    </source>
</evidence>
<evidence type="ECO:0000256" key="1">
    <source>
        <dbReference type="ARBA" id="ARBA00006768"/>
    </source>
</evidence>
<protein>
    <submittedName>
        <fullName evidence="7">Maltose phosphorylase</fullName>
    </submittedName>
</protein>
<evidence type="ECO:0000313" key="8">
    <source>
        <dbReference type="Proteomes" id="UP000252733"/>
    </source>
</evidence>
<evidence type="ECO:0000256" key="2">
    <source>
        <dbReference type="PIRSR" id="PIRSR036289-50"/>
    </source>
</evidence>
<dbReference type="InterPro" id="IPR011013">
    <property type="entry name" value="Gal_mutarotase_sf_dom"/>
</dbReference>
<feature type="domain" description="Glycoside hydrolase family 65 C-terminal" evidence="5">
    <location>
        <begin position="699"/>
        <end position="757"/>
    </location>
</feature>